<dbReference type="PANTHER" id="PTHR30185:SF13">
    <property type="entry name" value="LICABCH OPERON REGULATOR-RELATED"/>
    <property type="match status" value="1"/>
</dbReference>
<dbReference type="PANTHER" id="PTHR30185">
    <property type="entry name" value="CRYPTIC BETA-GLUCOSIDE BGL OPERON ANTITERMINATOR"/>
    <property type="match status" value="1"/>
</dbReference>
<dbReference type="RefSeq" id="WP_148987040.1">
    <property type="nucleotide sequence ID" value="NZ_VTEV01000002.1"/>
</dbReference>
<feature type="domain" description="PRD" evidence="8">
    <location>
        <begin position="302"/>
        <end position="409"/>
    </location>
</feature>
<dbReference type="SUPFAM" id="SSF52794">
    <property type="entry name" value="PTS system IIB component-like"/>
    <property type="match status" value="1"/>
</dbReference>
<keyword evidence="3" id="KW-0805">Transcription regulation</keyword>
<evidence type="ECO:0000259" key="7">
    <source>
        <dbReference type="PROSITE" id="PS51099"/>
    </source>
</evidence>
<dbReference type="Gene3D" id="1.10.10.10">
    <property type="entry name" value="Winged helix-like DNA-binding domain superfamily/Winged helix DNA-binding domain"/>
    <property type="match status" value="2"/>
</dbReference>
<evidence type="ECO:0000256" key="2">
    <source>
        <dbReference type="ARBA" id="ARBA00022737"/>
    </source>
</evidence>
<dbReference type="Gene3D" id="3.40.50.2300">
    <property type="match status" value="1"/>
</dbReference>
<evidence type="ECO:0000256" key="4">
    <source>
        <dbReference type="ARBA" id="ARBA00023159"/>
    </source>
</evidence>
<evidence type="ECO:0000259" key="6">
    <source>
        <dbReference type="PROSITE" id="PS51094"/>
    </source>
</evidence>
<dbReference type="InterPro" id="IPR036095">
    <property type="entry name" value="PTS_EIIB-like_sf"/>
</dbReference>
<dbReference type="Proteomes" id="UP000322524">
    <property type="component" value="Unassembled WGS sequence"/>
</dbReference>
<dbReference type="InterPro" id="IPR036390">
    <property type="entry name" value="WH_DNA-bd_sf"/>
</dbReference>
<proteinExistence type="predicted"/>
<dbReference type="AlphaFoldDB" id="A0A5D4T192"/>
<accession>A0A5D4T192</accession>
<sequence>MLNPRITAIIRELLKADTPLTSEYLARVLAVTSRTVRNDMKELEAIVEDFGASIKSIRGTGYQLLIHEDLTFRQFLLEIVEQENEKYDEIPTLPEDRIRYIIKRLILADEYCKLDDIADELYISRSTLQNDLKNVKHIFQRYGITLEKRPNFGLKVIGDEFKVRLCIYSYIFQKNENVLDLVNTDWLIYTKKDYAYIRKVIIDRINTHNISLSDISLNNLIVHIAIAFHRIRKEKYVSLFHSDLLELKREKQYQVAKEIVKELEKGLTVRFPESEIAFITIHLLGTKMVTELHLDESTIHEMIDNQIGSVVNKILESIDYELNLGIKDDKELYVAMCLHLKPAIHRYHYEINLPNPLLDEIKSNYPAAFQAAVIASLVLKHELEIDINENEIGYLAIHLGAAIENTKIGKKLKRCLIVCATGVGSARLLASKIHSKFTDKVEIVGTTDYYKLNKISLLNIDFIISTIPILTELSIPVIHVNTILGGGDFEKIETVLAGRSTQNLPYVKKELVFLQKEFETRDKVLNYLCRQLQSLGLVSEDFLESVFAREQLSPTSYGNFVAIPHPITPQTDSTFWTICTLKKPVDWGEKRVQFICLLSVEKNSTNDLQNMYDYLVDLIDDQQIVQRLLKCKTYPEFETVLSIKNKH</sequence>
<comment type="caution">
    <text evidence="9">The sequence shown here is derived from an EMBL/GenBank/DDBJ whole genome shotgun (WGS) entry which is preliminary data.</text>
</comment>
<evidence type="ECO:0000256" key="3">
    <source>
        <dbReference type="ARBA" id="ARBA00023015"/>
    </source>
</evidence>
<dbReference type="CDD" id="cd00211">
    <property type="entry name" value="PTS_IIA_fru"/>
    <property type="match status" value="1"/>
</dbReference>
<dbReference type="Gene3D" id="3.40.930.10">
    <property type="entry name" value="Mannitol-specific EII, Chain A"/>
    <property type="match status" value="1"/>
</dbReference>
<name>A0A5D4T192_9BACI</name>
<dbReference type="PROSITE" id="PS51099">
    <property type="entry name" value="PTS_EIIB_TYPE_2"/>
    <property type="match status" value="1"/>
</dbReference>
<dbReference type="SUPFAM" id="SSF46785">
    <property type="entry name" value="Winged helix' DNA-binding domain"/>
    <property type="match status" value="2"/>
</dbReference>
<gene>
    <name evidence="9" type="ORF">FZC76_04265</name>
</gene>
<dbReference type="InterPro" id="IPR007737">
    <property type="entry name" value="Mga_HTH"/>
</dbReference>
<dbReference type="InterPro" id="IPR013011">
    <property type="entry name" value="PTS_EIIB_2"/>
</dbReference>
<dbReference type="GO" id="GO:0008982">
    <property type="term" value="F:protein-N(PI)-phosphohistidine-sugar phosphotransferase activity"/>
    <property type="evidence" value="ECO:0007669"/>
    <property type="project" value="InterPro"/>
</dbReference>
<dbReference type="Pfam" id="PF00874">
    <property type="entry name" value="PRD"/>
    <property type="match status" value="2"/>
</dbReference>
<dbReference type="InterPro" id="IPR013196">
    <property type="entry name" value="HTH_11"/>
</dbReference>
<dbReference type="Pfam" id="PF08279">
    <property type="entry name" value="HTH_11"/>
    <property type="match status" value="1"/>
</dbReference>
<keyword evidence="2" id="KW-0677">Repeat</keyword>
<evidence type="ECO:0000259" key="8">
    <source>
        <dbReference type="PROSITE" id="PS51372"/>
    </source>
</evidence>
<dbReference type="PROSITE" id="PS51094">
    <property type="entry name" value="PTS_EIIA_TYPE_2"/>
    <property type="match status" value="1"/>
</dbReference>
<dbReference type="SUPFAM" id="SSF55804">
    <property type="entry name" value="Phoshotransferase/anion transport protein"/>
    <property type="match status" value="1"/>
</dbReference>
<dbReference type="InterPro" id="IPR002178">
    <property type="entry name" value="PTS_EIIA_type-2_dom"/>
</dbReference>
<evidence type="ECO:0000313" key="9">
    <source>
        <dbReference type="EMBL" id="TYS69460.1"/>
    </source>
</evidence>
<evidence type="ECO:0000256" key="5">
    <source>
        <dbReference type="ARBA" id="ARBA00023163"/>
    </source>
</evidence>
<dbReference type="Pfam" id="PF05043">
    <property type="entry name" value="Mga"/>
    <property type="match status" value="1"/>
</dbReference>
<dbReference type="SUPFAM" id="SSF63520">
    <property type="entry name" value="PTS-regulatory domain, PRD"/>
    <property type="match status" value="2"/>
</dbReference>
<organism evidence="9 10">
    <name type="scientific">Sutcliffiella horikoshii</name>
    <dbReference type="NCBI Taxonomy" id="79883"/>
    <lineage>
        <taxon>Bacteria</taxon>
        <taxon>Bacillati</taxon>
        <taxon>Bacillota</taxon>
        <taxon>Bacilli</taxon>
        <taxon>Bacillales</taxon>
        <taxon>Bacillaceae</taxon>
        <taxon>Sutcliffiella</taxon>
    </lineage>
</organism>
<dbReference type="InterPro" id="IPR050661">
    <property type="entry name" value="BglG_antiterminators"/>
</dbReference>
<dbReference type="InterPro" id="IPR011608">
    <property type="entry name" value="PRD"/>
</dbReference>
<dbReference type="GO" id="GO:0006355">
    <property type="term" value="P:regulation of DNA-templated transcription"/>
    <property type="evidence" value="ECO:0007669"/>
    <property type="project" value="InterPro"/>
</dbReference>
<dbReference type="Gene3D" id="1.10.1790.10">
    <property type="entry name" value="PRD domain"/>
    <property type="match status" value="2"/>
</dbReference>
<dbReference type="InterPro" id="IPR016152">
    <property type="entry name" value="PTrfase/Anion_transptr"/>
</dbReference>
<keyword evidence="4" id="KW-0010">Activator</keyword>
<keyword evidence="5" id="KW-0804">Transcription</keyword>
<keyword evidence="1" id="KW-0808">Transferase</keyword>
<dbReference type="PROSITE" id="PS51372">
    <property type="entry name" value="PRD_2"/>
    <property type="match status" value="2"/>
</dbReference>
<dbReference type="CDD" id="cd05568">
    <property type="entry name" value="PTS_IIB_bgl_like"/>
    <property type="match status" value="1"/>
</dbReference>
<feature type="domain" description="PTS EIIB type-2" evidence="7">
    <location>
        <begin position="413"/>
        <end position="504"/>
    </location>
</feature>
<feature type="domain" description="PRD" evidence="8">
    <location>
        <begin position="188"/>
        <end position="293"/>
    </location>
</feature>
<dbReference type="EMBL" id="VTEV01000002">
    <property type="protein sequence ID" value="TYS69460.1"/>
    <property type="molecule type" value="Genomic_DNA"/>
</dbReference>
<dbReference type="InterPro" id="IPR036388">
    <property type="entry name" value="WH-like_DNA-bd_sf"/>
</dbReference>
<dbReference type="GO" id="GO:0009401">
    <property type="term" value="P:phosphoenolpyruvate-dependent sugar phosphotransferase system"/>
    <property type="evidence" value="ECO:0007669"/>
    <property type="project" value="InterPro"/>
</dbReference>
<evidence type="ECO:0000256" key="1">
    <source>
        <dbReference type="ARBA" id="ARBA00022679"/>
    </source>
</evidence>
<dbReference type="Pfam" id="PF00359">
    <property type="entry name" value="PTS_EIIA_2"/>
    <property type="match status" value="1"/>
</dbReference>
<protein>
    <submittedName>
        <fullName evidence="9">Transcription antiterminator</fullName>
    </submittedName>
</protein>
<feature type="domain" description="PTS EIIA type-2" evidence="6">
    <location>
        <begin position="505"/>
        <end position="644"/>
    </location>
</feature>
<dbReference type="InterPro" id="IPR036634">
    <property type="entry name" value="PRD_sf"/>
</dbReference>
<reference evidence="9 10" key="1">
    <citation type="submission" date="2019-08" db="EMBL/GenBank/DDBJ databases">
        <title>Bacillus genomes from the desert of Cuatro Cienegas, Coahuila.</title>
        <authorList>
            <person name="Olmedo-Alvarez G."/>
        </authorList>
    </citation>
    <scope>NUCLEOTIDE SEQUENCE [LARGE SCALE GENOMIC DNA]</scope>
    <source>
        <strain evidence="9 10">CH28_1T</strain>
    </source>
</reference>
<dbReference type="OrthoDB" id="3710983at2"/>
<evidence type="ECO:0000313" key="10">
    <source>
        <dbReference type="Proteomes" id="UP000322524"/>
    </source>
</evidence>